<accession>A0A168M695</accession>
<organism evidence="4">
    <name type="scientific">Absidia glauca</name>
    <name type="common">Pin mould</name>
    <dbReference type="NCBI Taxonomy" id="4829"/>
    <lineage>
        <taxon>Eukaryota</taxon>
        <taxon>Fungi</taxon>
        <taxon>Fungi incertae sedis</taxon>
        <taxon>Mucoromycota</taxon>
        <taxon>Mucoromycotina</taxon>
        <taxon>Mucoromycetes</taxon>
        <taxon>Mucorales</taxon>
        <taxon>Cunninghamellaceae</taxon>
        <taxon>Absidia</taxon>
    </lineage>
</organism>
<dbReference type="OMA" id="LVITWIK"/>
<evidence type="ECO:0000256" key="1">
    <source>
        <dbReference type="ARBA" id="ARBA00022729"/>
    </source>
</evidence>
<evidence type="ECO:0000313" key="4">
    <source>
        <dbReference type="EMBL" id="SAL98021.1"/>
    </source>
</evidence>
<dbReference type="InParanoid" id="A0A168M695"/>
<proteinExistence type="predicted"/>
<dbReference type="Proteomes" id="UP000078561">
    <property type="component" value="Unassembled WGS sequence"/>
</dbReference>
<protein>
    <recommendedName>
        <fullName evidence="3">Yeast cell wall synthesis Kre9/Knh1-like N-terminal domain-containing protein</fullName>
    </recommendedName>
</protein>
<dbReference type="OrthoDB" id="2287737at2759"/>
<keyword evidence="1 2" id="KW-0732">Signal</keyword>
<evidence type="ECO:0000259" key="3">
    <source>
        <dbReference type="Pfam" id="PF10342"/>
    </source>
</evidence>
<name>A0A168M695_ABSGL</name>
<keyword evidence="5" id="KW-1185">Reference proteome</keyword>
<gene>
    <name evidence="4" type="primary">ABSGL_03548.1 scaffold 4609</name>
</gene>
<feature type="chain" id="PRO_5007898973" description="Yeast cell wall synthesis Kre9/Knh1-like N-terminal domain-containing protein" evidence="2">
    <location>
        <begin position="19"/>
        <end position="192"/>
    </location>
</feature>
<dbReference type="AlphaFoldDB" id="A0A168M695"/>
<dbReference type="InterPro" id="IPR018466">
    <property type="entry name" value="Kre9/Knh1-like_N"/>
</dbReference>
<dbReference type="Pfam" id="PF10342">
    <property type="entry name" value="Kre9_KNH"/>
    <property type="match status" value="1"/>
</dbReference>
<dbReference type="EMBL" id="LT552047">
    <property type="protein sequence ID" value="SAL98021.1"/>
    <property type="molecule type" value="Genomic_DNA"/>
</dbReference>
<reference evidence="4" key="1">
    <citation type="submission" date="2016-04" db="EMBL/GenBank/DDBJ databases">
        <authorList>
            <person name="Evans L.H."/>
            <person name="Alamgir A."/>
            <person name="Owens N."/>
            <person name="Weber N.D."/>
            <person name="Virtaneva K."/>
            <person name="Barbian K."/>
            <person name="Babar A."/>
            <person name="Rosenke K."/>
        </authorList>
    </citation>
    <scope>NUCLEOTIDE SEQUENCE [LARGE SCALE GENOMIC DNA]</scope>
    <source>
        <strain evidence="4">CBS 101.48</strain>
    </source>
</reference>
<evidence type="ECO:0000313" key="5">
    <source>
        <dbReference type="Proteomes" id="UP000078561"/>
    </source>
</evidence>
<feature type="domain" description="Yeast cell wall synthesis Kre9/Knh1-like N-terminal" evidence="3">
    <location>
        <begin position="32"/>
        <end position="122"/>
    </location>
</feature>
<feature type="signal peptide" evidence="2">
    <location>
        <begin position="1"/>
        <end position="18"/>
    </location>
</feature>
<evidence type="ECO:0000256" key="2">
    <source>
        <dbReference type="SAM" id="SignalP"/>
    </source>
</evidence>
<sequence>MKFTTVLMTLVAATMATAIPIDKRDVPYQITSPTANSTVQVNQNLVITWIKGQDNSPINIGLIAGEDEPLSSSSILVSKEISGSIGTVVYPVSSSLGNGTSAWRVAISHGSDPIQYSPPFYIYSNVSAQQAQQQPSFTASASNATYSAAASISILGPDGHPVSVGGSSMAPPSFHVKVLGYWIIPLVCYMLI</sequence>